<dbReference type="EMBL" id="CM001741">
    <property type="protein sequence ID" value="KJB12869.1"/>
    <property type="molecule type" value="Genomic_DNA"/>
</dbReference>
<dbReference type="OMA" id="TETTIEC"/>
<evidence type="ECO:0000256" key="4">
    <source>
        <dbReference type="SAM" id="SignalP"/>
    </source>
</evidence>
<dbReference type="STRING" id="29730.A0A0D2Q0H3"/>
<dbReference type="GO" id="GO:0006353">
    <property type="term" value="P:DNA-templated transcription termination"/>
    <property type="evidence" value="ECO:0007669"/>
    <property type="project" value="UniProtKB-KW"/>
</dbReference>
<proteinExistence type="inferred from homology"/>
<dbReference type="Pfam" id="PF02536">
    <property type="entry name" value="mTERF"/>
    <property type="match status" value="1"/>
</dbReference>
<name>A0A0D2Q0H3_GOSRA</name>
<gene>
    <name evidence="5" type="ORF">B456_002G041600</name>
</gene>
<organism evidence="5 6">
    <name type="scientific">Gossypium raimondii</name>
    <name type="common">Peruvian cotton</name>
    <name type="synonym">Gossypium klotzschianum subsp. raimondii</name>
    <dbReference type="NCBI Taxonomy" id="29730"/>
    <lineage>
        <taxon>Eukaryota</taxon>
        <taxon>Viridiplantae</taxon>
        <taxon>Streptophyta</taxon>
        <taxon>Embryophyta</taxon>
        <taxon>Tracheophyta</taxon>
        <taxon>Spermatophyta</taxon>
        <taxon>Magnoliopsida</taxon>
        <taxon>eudicotyledons</taxon>
        <taxon>Gunneridae</taxon>
        <taxon>Pentapetalae</taxon>
        <taxon>rosids</taxon>
        <taxon>malvids</taxon>
        <taxon>Malvales</taxon>
        <taxon>Malvaceae</taxon>
        <taxon>Malvoideae</taxon>
        <taxon>Gossypium</taxon>
    </lineage>
</organism>
<dbReference type="InterPro" id="IPR038538">
    <property type="entry name" value="MTERF_sf"/>
</dbReference>
<reference evidence="5 6" key="1">
    <citation type="journal article" date="2012" name="Nature">
        <title>Repeated polyploidization of Gossypium genomes and the evolution of spinnable cotton fibres.</title>
        <authorList>
            <person name="Paterson A.H."/>
            <person name="Wendel J.F."/>
            <person name="Gundlach H."/>
            <person name="Guo H."/>
            <person name="Jenkins J."/>
            <person name="Jin D."/>
            <person name="Llewellyn D."/>
            <person name="Showmaker K.C."/>
            <person name="Shu S."/>
            <person name="Udall J."/>
            <person name="Yoo M.J."/>
            <person name="Byers R."/>
            <person name="Chen W."/>
            <person name="Doron-Faigenboim A."/>
            <person name="Duke M.V."/>
            <person name="Gong L."/>
            <person name="Grimwood J."/>
            <person name="Grover C."/>
            <person name="Grupp K."/>
            <person name="Hu G."/>
            <person name="Lee T.H."/>
            <person name="Li J."/>
            <person name="Lin L."/>
            <person name="Liu T."/>
            <person name="Marler B.S."/>
            <person name="Page J.T."/>
            <person name="Roberts A.W."/>
            <person name="Romanel E."/>
            <person name="Sanders W.S."/>
            <person name="Szadkowski E."/>
            <person name="Tan X."/>
            <person name="Tang H."/>
            <person name="Xu C."/>
            <person name="Wang J."/>
            <person name="Wang Z."/>
            <person name="Zhang D."/>
            <person name="Zhang L."/>
            <person name="Ashrafi H."/>
            <person name="Bedon F."/>
            <person name="Bowers J.E."/>
            <person name="Brubaker C.L."/>
            <person name="Chee P.W."/>
            <person name="Das S."/>
            <person name="Gingle A.R."/>
            <person name="Haigler C.H."/>
            <person name="Harker D."/>
            <person name="Hoffmann L.V."/>
            <person name="Hovav R."/>
            <person name="Jones D.C."/>
            <person name="Lemke C."/>
            <person name="Mansoor S."/>
            <person name="ur Rahman M."/>
            <person name="Rainville L.N."/>
            <person name="Rambani A."/>
            <person name="Reddy U.K."/>
            <person name="Rong J.K."/>
            <person name="Saranga Y."/>
            <person name="Scheffler B.E."/>
            <person name="Scheffler J.A."/>
            <person name="Stelly D.M."/>
            <person name="Triplett B.A."/>
            <person name="Van Deynze A."/>
            <person name="Vaslin M.F."/>
            <person name="Waghmare V.N."/>
            <person name="Walford S.A."/>
            <person name="Wright R.J."/>
            <person name="Zaki E.A."/>
            <person name="Zhang T."/>
            <person name="Dennis E.S."/>
            <person name="Mayer K.F."/>
            <person name="Peterson D.G."/>
            <person name="Rokhsar D.S."/>
            <person name="Wang X."/>
            <person name="Schmutz J."/>
        </authorList>
    </citation>
    <scope>NUCLEOTIDE SEQUENCE [LARGE SCALE GENOMIC DNA]</scope>
</reference>
<protein>
    <submittedName>
        <fullName evidence="5">Uncharacterized protein</fullName>
    </submittedName>
</protein>
<keyword evidence="3" id="KW-0809">Transit peptide</keyword>
<evidence type="ECO:0000256" key="3">
    <source>
        <dbReference type="ARBA" id="ARBA00022946"/>
    </source>
</evidence>
<dbReference type="Gene3D" id="1.25.70.10">
    <property type="entry name" value="Transcription termination factor 3, mitochondrial"/>
    <property type="match status" value="1"/>
</dbReference>
<dbReference type="eggNOG" id="KOG1267">
    <property type="taxonomic scope" value="Eukaryota"/>
</dbReference>
<keyword evidence="4" id="KW-0732">Signal</keyword>
<dbReference type="FunFam" id="1.25.70.10:FF:000026">
    <property type="entry name" value="Mitochondrial transcription termination factor family protein"/>
    <property type="match status" value="1"/>
</dbReference>
<evidence type="ECO:0000256" key="2">
    <source>
        <dbReference type="ARBA" id="ARBA00022472"/>
    </source>
</evidence>
<evidence type="ECO:0000313" key="5">
    <source>
        <dbReference type="EMBL" id="KJB12869.1"/>
    </source>
</evidence>
<sequence length="355" mass="40655">MFPKLHILLKFRFLVSASNRHFTQSDSVLRITATYWTICPNQVESPNEEAIEHPRGSIDIFKQWGCFENDLLKIFSRQPSLRNAQATPLLSKLNLLSSLGLTGSDIVKMVNCRPRFFCSRINNCFDEGIEFLVNLLGSREMLHKALVRNPSLLTYDFYNTMKPVIALYEEIDISGNDLIAMLISEKMEYIKKTGVSKGSKMYKYIVSLIGISRIETIREKVTNLEKFGCSEEEIWSLLGSSPLILTLSVDKVQRNMTFVLVVLEHPFLLFSNLEAVLKPRISLARKLKKMELDPQIKGPTMLTALRMTENRFLNVFIKCHPQDVANELLVFYKHAKGLKPLAESSKKILRKGFPF</sequence>
<dbReference type="SMART" id="SM00733">
    <property type="entry name" value="Mterf"/>
    <property type="match status" value="5"/>
</dbReference>
<keyword evidence="2" id="KW-0806">Transcription termination</keyword>
<keyword evidence="2" id="KW-0805">Transcription regulation</keyword>
<dbReference type="AlphaFoldDB" id="A0A0D2Q0H3"/>
<dbReference type="PANTHER" id="PTHR13068">
    <property type="entry name" value="CGI-12 PROTEIN-RELATED"/>
    <property type="match status" value="1"/>
</dbReference>
<dbReference type="Gramene" id="KJB12869">
    <property type="protein sequence ID" value="KJB12869"/>
    <property type="gene ID" value="B456_002G041600"/>
</dbReference>
<keyword evidence="2" id="KW-0804">Transcription</keyword>
<feature type="chain" id="PRO_5002249910" evidence="4">
    <location>
        <begin position="18"/>
        <end position="355"/>
    </location>
</feature>
<dbReference type="GO" id="GO:0003676">
    <property type="term" value="F:nucleic acid binding"/>
    <property type="evidence" value="ECO:0007669"/>
    <property type="project" value="InterPro"/>
</dbReference>
<dbReference type="PANTHER" id="PTHR13068:SF223">
    <property type="entry name" value="MITOCHONDRIAL TRANSCRIPTION TERMINATION FACTOR FAMILY PROTEIN"/>
    <property type="match status" value="1"/>
</dbReference>
<keyword evidence="6" id="KW-1185">Reference proteome</keyword>
<accession>A0A0D2Q0H3</accession>
<comment type="similarity">
    <text evidence="1">Belongs to the mTERF family.</text>
</comment>
<dbReference type="InterPro" id="IPR003690">
    <property type="entry name" value="MTERF"/>
</dbReference>
<evidence type="ECO:0000313" key="6">
    <source>
        <dbReference type="Proteomes" id="UP000032304"/>
    </source>
</evidence>
<dbReference type="Proteomes" id="UP000032304">
    <property type="component" value="Chromosome 2"/>
</dbReference>
<evidence type="ECO:0000256" key="1">
    <source>
        <dbReference type="ARBA" id="ARBA00007692"/>
    </source>
</evidence>
<feature type="signal peptide" evidence="4">
    <location>
        <begin position="1"/>
        <end position="17"/>
    </location>
</feature>